<feature type="non-terminal residue" evidence="1">
    <location>
        <position position="1"/>
    </location>
</feature>
<dbReference type="AlphaFoldDB" id="A0A8S2PQQ3"/>
<organism evidence="1 2">
    <name type="scientific">Rotaria magnacalcarata</name>
    <dbReference type="NCBI Taxonomy" id="392030"/>
    <lineage>
        <taxon>Eukaryota</taxon>
        <taxon>Metazoa</taxon>
        <taxon>Spiralia</taxon>
        <taxon>Gnathifera</taxon>
        <taxon>Rotifera</taxon>
        <taxon>Eurotatoria</taxon>
        <taxon>Bdelloidea</taxon>
        <taxon>Philodinida</taxon>
        <taxon>Philodinidae</taxon>
        <taxon>Rotaria</taxon>
    </lineage>
</organism>
<dbReference type="EMBL" id="CAJOBI010006505">
    <property type="protein sequence ID" value="CAF4062019.1"/>
    <property type="molecule type" value="Genomic_DNA"/>
</dbReference>
<name>A0A8S2PQQ3_9BILA</name>
<protein>
    <submittedName>
        <fullName evidence="1">Uncharacterized protein</fullName>
    </submittedName>
</protein>
<dbReference type="Proteomes" id="UP000676336">
    <property type="component" value="Unassembled WGS sequence"/>
</dbReference>
<accession>A0A8S2PQQ3</accession>
<evidence type="ECO:0000313" key="1">
    <source>
        <dbReference type="EMBL" id="CAF4062019.1"/>
    </source>
</evidence>
<comment type="caution">
    <text evidence="1">The sequence shown here is derived from an EMBL/GenBank/DDBJ whole genome shotgun (WGS) entry which is preliminary data.</text>
</comment>
<gene>
    <name evidence="1" type="ORF">SMN809_LOCUS15248</name>
</gene>
<sequence>MRSSSSTTIQTVTQDFDFNKSILGFEPADQHLNDNGPFGKHHSVHDEPSPHSCNRGSGLILSSIFSTLMTVMTLNVSTTVYVSNEQVNVTWTPMTAPCVDDFIGIYFGEIPLDKACDYFDYEFIKSEKTNSISWQMINLRRPLQFRYYSRDHSCSGNYS</sequence>
<evidence type="ECO:0000313" key="2">
    <source>
        <dbReference type="Proteomes" id="UP000676336"/>
    </source>
</evidence>
<proteinExistence type="predicted"/>
<reference evidence="1" key="1">
    <citation type="submission" date="2021-02" db="EMBL/GenBank/DDBJ databases">
        <authorList>
            <person name="Nowell W R."/>
        </authorList>
    </citation>
    <scope>NUCLEOTIDE SEQUENCE</scope>
</reference>